<feature type="transmembrane region" description="Helical" evidence="1">
    <location>
        <begin position="367"/>
        <end position="387"/>
    </location>
</feature>
<dbReference type="RefSeq" id="WP_263411942.1">
    <property type="nucleotide sequence ID" value="NZ_BAABBH010000001.1"/>
</dbReference>
<feature type="transmembrane region" description="Helical" evidence="1">
    <location>
        <begin position="271"/>
        <end position="291"/>
    </location>
</feature>
<feature type="transmembrane region" description="Helical" evidence="1">
    <location>
        <begin position="303"/>
        <end position="329"/>
    </location>
</feature>
<dbReference type="EMBL" id="JBJYXY010000001">
    <property type="protein sequence ID" value="MFN2976587.1"/>
    <property type="molecule type" value="Genomic_DNA"/>
</dbReference>
<proteinExistence type="predicted"/>
<feature type="transmembrane region" description="Helical" evidence="1">
    <location>
        <begin position="154"/>
        <end position="173"/>
    </location>
</feature>
<sequence length="441" mass="48507">MAQAGKSQHDELAGAVQSRVATRTKLYLFLLVLSLPIDYFAPTGSILREGGAKPAIPLMVLGSAWIYSRHWPELFFNCPRLWRTLLLICIAITFLSTFAFIANVGLDISYWDGARSPWGQFLFQGALFVLVAPVLIAHAWLFSRPEVRSSFFRAFPPAVIIHLAVILAEWVGLLHATSFPLTLFRGTFVVYGRKPTGMMTEPSYVGTFAATYGLALLLCMPVKRWRDRLLALMSIVIALAMGGKTMVPALVAGLVAYAYQTRVKILNWKSVAAVACVGIVGLYTVLTYSVLDVQANLSSAMRIGSTLLAFNAAASGYGLLGLGFGQFHFVYLPRFAPTFLTYVPEATAFFSHWMNARASTYNLPVRYLVEDGVVGLLLFVAMVWLVVRNGRSFNDLWHQLGAVLTGTSLGFLLTQDNYFFPAFVCGAAILASRPLRSRGEV</sequence>
<evidence type="ECO:0008006" key="4">
    <source>
        <dbReference type="Google" id="ProtNLM"/>
    </source>
</evidence>
<keyword evidence="1" id="KW-1133">Transmembrane helix</keyword>
<feature type="transmembrane region" description="Helical" evidence="1">
    <location>
        <begin position="203"/>
        <end position="222"/>
    </location>
</feature>
<protein>
    <recommendedName>
        <fullName evidence="4">O-antigen ligase domain-containing protein</fullName>
    </recommendedName>
</protein>
<feature type="transmembrane region" description="Helical" evidence="1">
    <location>
        <begin position="80"/>
        <end position="101"/>
    </location>
</feature>
<keyword evidence="1" id="KW-0472">Membrane</keyword>
<feature type="transmembrane region" description="Helical" evidence="1">
    <location>
        <begin position="335"/>
        <end position="355"/>
    </location>
</feature>
<gene>
    <name evidence="2" type="ORF">ACK2TP_12505</name>
</gene>
<organism evidence="2 3">
    <name type="scientific">Terriglobus aquaticus</name>
    <dbReference type="NCBI Taxonomy" id="940139"/>
    <lineage>
        <taxon>Bacteria</taxon>
        <taxon>Pseudomonadati</taxon>
        <taxon>Acidobacteriota</taxon>
        <taxon>Terriglobia</taxon>
        <taxon>Terriglobales</taxon>
        <taxon>Acidobacteriaceae</taxon>
        <taxon>Terriglobus</taxon>
    </lineage>
</organism>
<feature type="transmembrane region" description="Helical" evidence="1">
    <location>
        <begin position="229"/>
        <end position="259"/>
    </location>
</feature>
<keyword evidence="3" id="KW-1185">Reference proteome</keyword>
<dbReference type="Proteomes" id="UP001634747">
    <property type="component" value="Unassembled WGS sequence"/>
</dbReference>
<reference evidence="2 3" key="1">
    <citation type="submission" date="2024-12" db="EMBL/GenBank/DDBJ databases">
        <authorList>
            <person name="Lee Y."/>
        </authorList>
    </citation>
    <scope>NUCLEOTIDE SEQUENCE [LARGE SCALE GENOMIC DNA]</scope>
    <source>
        <strain evidence="2 3">03SUJ4</strain>
    </source>
</reference>
<keyword evidence="1" id="KW-0812">Transmembrane</keyword>
<comment type="caution">
    <text evidence="2">The sequence shown here is derived from an EMBL/GenBank/DDBJ whole genome shotgun (WGS) entry which is preliminary data.</text>
</comment>
<name>A0ABW9KLB1_9BACT</name>
<evidence type="ECO:0000313" key="2">
    <source>
        <dbReference type="EMBL" id="MFN2976587.1"/>
    </source>
</evidence>
<accession>A0ABW9KLB1</accession>
<feature type="transmembrane region" description="Helical" evidence="1">
    <location>
        <begin position="121"/>
        <end position="142"/>
    </location>
</feature>
<evidence type="ECO:0000256" key="1">
    <source>
        <dbReference type="SAM" id="Phobius"/>
    </source>
</evidence>
<evidence type="ECO:0000313" key="3">
    <source>
        <dbReference type="Proteomes" id="UP001634747"/>
    </source>
</evidence>